<reference evidence="9" key="2">
    <citation type="submission" date="2020-09" db="EMBL/GenBank/DDBJ databases">
        <authorList>
            <person name="Sun Q."/>
            <person name="Zhou Y."/>
        </authorList>
    </citation>
    <scope>NUCLEOTIDE SEQUENCE</scope>
    <source>
        <strain evidence="9">CGMCC 1.15448</strain>
    </source>
</reference>
<evidence type="ECO:0000256" key="4">
    <source>
        <dbReference type="ARBA" id="ARBA00022989"/>
    </source>
</evidence>
<dbReference type="PROSITE" id="PS51257">
    <property type="entry name" value="PROKAR_LIPOPROTEIN"/>
    <property type="match status" value="1"/>
</dbReference>
<dbReference type="InterPro" id="IPR003838">
    <property type="entry name" value="ABC3_permease_C"/>
</dbReference>
<keyword evidence="5 6" id="KW-0472">Membrane</keyword>
<dbReference type="Proteomes" id="UP000607559">
    <property type="component" value="Unassembled WGS sequence"/>
</dbReference>
<feature type="transmembrane region" description="Helical" evidence="6">
    <location>
        <begin position="437"/>
        <end position="461"/>
    </location>
</feature>
<feature type="transmembrane region" description="Helical" evidence="6">
    <location>
        <begin position="20"/>
        <end position="42"/>
    </location>
</feature>
<dbReference type="InterPro" id="IPR050250">
    <property type="entry name" value="Macrolide_Exporter_MacB"/>
</dbReference>
<dbReference type="GO" id="GO:0005886">
    <property type="term" value="C:plasma membrane"/>
    <property type="evidence" value="ECO:0007669"/>
    <property type="project" value="UniProtKB-SubCell"/>
</dbReference>
<proteinExistence type="predicted"/>
<accession>A0A8J2UDY4</accession>
<evidence type="ECO:0000313" key="10">
    <source>
        <dbReference type="Proteomes" id="UP000607559"/>
    </source>
</evidence>
<feature type="transmembrane region" description="Helical" evidence="6">
    <location>
        <begin position="392"/>
        <end position="416"/>
    </location>
</feature>
<keyword evidence="10" id="KW-1185">Reference proteome</keyword>
<dbReference type="InterPro" id="IPR025857">
    <property type="entry name" value="MacB_PCD"/>
</dbReference>
<feature type="transmembrane region" description="Helical" evidence="6">
    <location>
        <begin position="685"/>
        <end position="709"/>
    </location>
</feature>
<feature type="transmembrane region" description="Helical" evidence="6">
    <location>
        <begin position="737"/>
        <end position="755"/>
    </location>
</feature>
<evidence type="ECO:0000256" key="1">
    <source>
        <dbReference type="ARBA" id="ARBA00004651"/>
    </source>
</evidence>
<keyword evidence="2" id="KW-1003">Cell membrane</keyword>
<keyword evidence="3 6" id="KW-0812">Transmembrane</keyword>
<evidence type="ECO:0000259" key="7">
    <source>
        <dbReference type="Pfam" id="PF02687"/>
    </source>
</evidence>
<dbReference type="RefSeq" id="WP_188932657.1">
    <property type="nucleotide sequence ID" value="NZ_BMJC01000003.1"/>
</dbReference>
<feature type="transmembrane region" description="Helical" evidence="6">
    <location>
        <begin position="299"/>
        <end position="321"/>
    </location>
</feature>
<sequence>MLKNYFLIALRQLRKERMYAAVKIGGFALSIAACLLITLYILDELSYDTSWAAAGRLYRLTSEFRLDGRVETNADWSAPMAAALKDNFPEIEAVGRLMPHDLAGVTESNEIRRTDRQENTYAEHFTFADQSILDMLQVSMVYGDRAHALTGPMTMVITKKQADKFFPGENPVGKTMILNNDPKKTYTVTGVINDLPANSHIRYDFFLTLKEYAFWPGEQQYWGASNYYTYMLLKPGASAAKLQAHLPLIITKYYIPFLKQAGDKLADLMEEHARLFVQPISRIHLSTLDDELPHGDIRFVWLFAAVACFILLIAGINFINLSTAKSANRAKEVGLRKVVGSLRSSLIQQFLMESMVFSFLSIALGVLLAWLILPWFNTLTAKSLTIPWEAWWLLPAILIAAVVIGILAGIYPALYLSAFKPIEVLKGRLSRGTKSAFLRNGLVVFQFTTSIILIIGTLVIYGQMHFILNREPGFDKDQVVVIRGTGALTNDQVRTFRNELAGLPQVSSASVSDYLPVWGTRRDGNDFYLAGRNKIDLGINAQFWTVDDSYLKTLGMHLVAGRNFNSNLLADSQNVIINQALASQLHLKEPLGKKITNGWADLTIIGVIQDFNYESMRDNIRGLVMRPGYSSSIVSAKLHTKDTKGALSAIDKVWRKFAPAQPIRYTFLDENFAAMYADVQRTGGIFTSFALLAIVIACLGLFALSAFMAEQRYKEIGIRKVLGASVASITSLLSKDFILLVLLAFLIASPIAWWGMNKWLQDFAYRIHISAWVFVATALISMLIALFTISFQSIKAAMTNPVKSLKSE</sequence>
<keyword evidence="4 6" id="KW-1133">Transmembrane helix</keyword>
<feature type="domain" description="ABC3 transporter permease C-terminal" evidence="7">
    <location>
        <begin position="688"/>
        <end position="801"/>
    </location>
</feature>
<dbReference type="Pfam" id="PF02687">
    <property type="entry name" value="FtsX"/>
    <property type="match status" value="2"/>
</dbReference>
<feature type="transmembrane region" description="Helical" evidence="6">
    <location>
        <begin position="350"/>
        <end position="372"/>
    </location>
</feature>
<gene>
    <name evidence="9" type="ORF">GCM10011511_27980</name>
</gene>
<feature type="domain" description="MacB-like periplasmic core" evidence="8">
    <location>
        <begin position="474"/>
        <end position="615"/>
    </location>
</feature>
<protein>
    <submittedName>
        <fullName evidence="9">ABC transporter permease</fullName>
    </submittedName>
</protein>
<feature type="domain" description="MacB-like periplasmic core" evidence="8">
    <location>
        <begin position="25"/>
        <end position="245"/>
    </location>
</feature>
<evidence type="ECO:0000259" key="8">
    <source>
        <dbReference type="Pfam" id="PF12704"/>
    </source>
</evidence>
<comment type="caution">
    <text evidence="9">The sequence shown here is derived from an EMBL/GenBank/DDBJ whole genome shotgun (WGS) entry which is preliminary data.</text>
</comment>
<comment type="subcellular location">
    <subcellularLocation>
        <location evidence="1">Cell membrane</location>
        <topology evidence="1">Multi-pass membrane protein</topology>
    </subcellularLocation>
</comment>
<dbReference type="PANTHER" id="PTHR30572:SF18">
    <property type="entry name" value="ABC-TYPE MACROLIDE FAMILY EXPORT SYSTEM PERMEASE COMPONENT 2"/>
    <property type="match status" value="1"/>
</dbReference>
<evidence type="ECO:0000256" key="5">
    <source>
        <dbReference type="ARBA" id="ARBA00023136"/>
    </source>
</evidence>
<dbReference type="GO" id="GO:0022857">
    <property type="term" value="F:transmembrane transporter activity"/>
    <property type="evidence" value="ECO:0007669"/>
    <property type="project" value="TreeGrafter"/>
</dbReference>
<dbReference type="AlphaFoldDB" id="A0A8J2UDY4"/>
<feature type="transmembrane region" description="Helical" evidence="6">
    <location>
        <begin position="767"/>
        <end position="789"/>
    </location>
</feature>
<evidence type="ECO:0000256" key="3">
    <source>
        <dbReference type="ARBA" id="ARBA00022692"/>
    </source>
</evidence>
<organism evidence="9 10">
    <name type="scientific">Puia dinghuensis</name>
    <dbReference type="NCBI Taxonomy" id="1792502"/>
    <lineage>
        <taxon>Bacteria</taxon>
        <taxon>Pseudomonadati</taxon>
        <taxon>Bacteroidota</taxon>
        <taxon>Chitinophagia</taxon>
        <taxon>Chitinophagales</taxon>
        <taxon>Chitinophagaceae</taxon>
        <taxon>Puia</taxon>
    </lineage>
</organism>
<dbReference type="PANTHER" id="PTHR30572">
    <property type="entry name" value="MEMBRANE COMPONENT OF TRANSPORTER-RELATED"/>
    <property type="match status" value="1"/>
</dbReference>
<name>A0A8J2UDY4_9BACT</name>
<evidence type="ECO:0000313" key="9">
    <source>
        <dbReference type="EMBL" id="GGB03087.1"/>
    </source>
</evidence>
<reference evidence="9" key="1">
    <citation type="journal article" date="2014" name="Int. J. Syst. Evol. Microbiol.">
        <title>Complete genome sequence of Corynebacterium casei LMG S-19264T (=DSM 44701T), isolated from a smear-ripened cheese.</title>
        <authorList>
            <consortium name="US DOE Joint Genome Institute (JGI-PGF)"/>
            <person name="Walter F."/>
            <person name="Albersmeier A."/>
            <person name="Kalinowski J."/>
            <person name="Ruckert C."/>
        </authorList>
    </citation>
    <scope>NUCLEOTIDE SEQUENCE</scope>
    <source>
        <strain evidence="9">CGMCC 1.15448</strain>
    </source>
</reference>
<evidence type="ECO:0000256" key="6">
    <source>
        <dbReference type="SAM" id="Phobius"/>
    </source>
</evidence>
<dbReference type="EMBL" id="BMJC01000003">
    <property type="protein sequence ID" value="GGB03087.1"/>
    <property type="molecule type" value="Genomic_DNA"/>
</dbReference>
<feature type="domain" description="ABC3 transporter permease C-terminal" evidence="7">
    <location>
        <begin position="305"/>
        <end position="418"/>
    </location>
</feature>
<dbReference type="Pfam" id="PF12704">
    <property type="entry name" value="MacB_PCD"/>
    <property type="match status" value="2"/>
</dbReference>
<evidence type="ECO:0000256" key="2">
    <source>
        <dbReference type="ARBA" id="ARBA00022475"/>
    </source>
</evidence>